<organism evidence="1">
    <name type="scientific">Anopheles darlingi</name>
    <name type="common">Mosquito</name>
    <dbReference type="NCBI Taxonomy" id="43151"/>
    <lineage>
        <taxon>Eukaryota</taxon>
        <taxon>Metazoa</taxon>
        <taxon>Ecdysozoa</taxon>
        <taxon>Arthropoda</taxon>
        <taxon>Hexapoda</taxon>
        <taxon>Insecta</taxon>
        <taxon>Pterygota</taxon>
        <taxon>Neoptera</taxon>
        <taxon>Endopterygota</taxon>
        <taxon>Diptera</taxon>
        <taxon>Nematocera</taxon>
        <taxon>Culicoidea</taxon>
        <taxon>Culicidae</taxon>
        <taxon>Anophelinae</taxon>
        <taxon>Anopheles</taxon>
    </lineage>
</organism>
<dbReference type="EMBL" id="GGFL01014682">
    <property type="protein sequence ID" value="MBW78860.1"/>
    <property type="molecule type" value="Transcribed_RNA"/>
</dbReference>
<evidence type="ECO:0000313" key="1">
    <source>
        <dbReference type="EMBL" id="MBW78860.1"/>
    </source>
</evidence>
<dbReference type="AlphaFoldDB" id="A0A2M4DMS0"/>
<protein>
    <submittedName>
        <fullName evidence="1">Putative secreted protein</fullName>
    </submittedName>
</protein>
<accession>A0A2M4DMS0</accession>
<proteinExistence type="predicted"/>
<sequence length="84" mass="9667">MLPRMRNFWMDRERFARRVCLCVVCSLLLLPLSPAIMMMMMMMIGTTLHHQSTIKQRSEKSEIYPPPKTGGLAIHFGSLRAVCV</sequence>
<reference evidence="1" key="1">
    <citation type="submission" date="2018-01" db="EMBL/GenBank/DDBJ databases">
        <title>An insight into the sialome of Amazonian anophelines.</title>
        <authorList>
            <person name="Ribeiro J.M."/>
            <person name="Scarpassa V."/>
            <person name="Calvo E."/>
        </authorList>
    </citation>
    <scope>NUCLEOTIDE SEQUENCE</scope>
</reference>
<name>A0A2M4DMS0_ANODA</name>